<dbReference type="AlphaFoldDB" id="A0A371HH86"/>
<proteinExistence type="predicted"/>
<dbReference type="PANTHER" id="PTHR34222">
    <property type="entry name" value="GAG_PRE-INTEGRS DOMAIN-CONTAINING PROTEIN"/>
    <property type="match status" value="1"/>
</dbReference>
<name>A0A371HH86_MUCPR</name>
<dbReference type="PANTHER" id="PTHR34222:SF37">
    <property type="entry name" value="RETROTRANSPOSON GAG DOMAIN-CONTAINING PROTEIN"/>
    <property type="match status" value="1"/>
</dbReference>
<evidence type="ECO:0008006" key="3">
    <source>
        <dbReference type="Google" id="ProtNLM"/>
    </source>
</evidence>
<protein>
    <recommendedName>
        <fullName evidence="3">Retrotransposon gag domain-containing protein</fullName>
    </recommendedName>
</protein>
<reference evidence="1" key="1">
    <citation type="submission" date="2018-05" db="EMBL/GenBank/DDBJ databases">
        <title>Draft genome of Mucuna pruriens seed.</title>
        <authorList>
            <person name="Nnadi N.E."/>
            <person name="Vos R."/>
            <person name="Hasami M.H."/>
            <person name="Devisetty U.K."/>
            <person name="Aguiy J.C."/>
        </authorList>
    </citation>
    <scope>NUCLEOTIDE SEQUENCE [LARGE SCALE GENOMIC DNA]</scope>
    <source>
        <strain evidence="1">JCA_2017</strain>
    </source>
</reference>
<evidence type="ECO:0000313" key="2">
    <source>
        <dbReference type="Proteomes" id="UP000257109"/>
    </source>
</evidence>
<organism evidence="1 2">
    <name type="scientific">Mucuna pruriens</name>
    <name type="common">Velvet bean</name>
    <name type="synonym">Dolichos pruriens</name>
    <dbReference type="NCBI Taxonomy" id="157652"/>
    <lineage>
        <taxon>Eukaryota</taxon>
        <taxon>Viridiplantae</taxon>
        <taxon>Streptophyta</taxon>
        <taxon>Embryophyta</taxon>
        <taxon>Tracheophyta</taxon>
        <taxon>Spermatophyta</taxon>
        <taxon>Magnoliopsida</taxon>
        <taxon>eudicotyledons</taxon>
        <taxon>Gunneridae</taxon>
        <taxon>Pentapetalae</taxon>
        <taxon>rosids</taxon>
        <taxon>fabids</taxon>
        <taxon>Fabales</taxon>
        <taxon>Fabaceae</taxon>
        <taxon>Papilionoideae</taxon>
        <taxon>50 kb inversion clade</taxon>
        <taxon>NPAAA clade</taxon>
        <taxon>indigoferoid/millettioid clade</taxon>
        <taxon>Phaseoleae</taxon>
        <taxon>Mucuna</taxon>
    </lineage>
</organism>
<evidence type="ECO:0000313" key="1">
    <source>
        <dbReference type="EMBL" id="RDY02145.1"/>
    </source>
</evidence>
<gene>
    <name evidence="1" type="ORF">CR513_14445</name>
</gene>
<accession>A0A371HH86</accession>
<keyword evidence="2" id="KW-1185">Reference proteome</keyword>
<dbReference type="EMBL" id="QJKJ01002597">
    <property type="protein sequence ID" value="RDY02145.1"/>
    <property type="molecule type" value="Genomic_DNA"/>
</dbReference>
<sequence length="252" mass="28563">MTLEISRNYMFYSFAHEICENLTETYSMKEDSTACYDIESKIFNSKQGTLSVTEYYETLNGLWIKLDQYQGLKMCKVDLLHILGSLKGGESLKTRRSVILDKGNSNTRSTMVIVKGPTKRSTFEEKSFTKSSHGEYCTYCKRSGHTEDTCYKRYGKEKFLERMGENKGSTQMWVNQITSNKENGVEHPSTSQLDQDIQAFSKEEMDHFRALLNSTSKPLSSCDLIMNGKSSFNISSSVPQASGSLILGQQII</sequence>
<dbReference type="OrthoDB" id="1418408at2759"/>
<feature type="non-terminal residue" evidence="1">
    <location>
        <position position="1"/>
    </location>
</feature>
<comment type="caution">
    <text evidence="1">The sequence shown here is derived from an EMBL/GenBank/DDBJ whole genome shotgun (WGS) entry which is preliminary data.</text>
</comment>
<dbReference type="Proteomes" id="UP000257109">
    <property type="component" value="Unassembled WGS sequence"/>
</dbReference>